<dbReference type="Gene3D" id="3.40.50.150">
    <property type="entry name" value="Vaccinia Virus protein VP39"/>
    <property type="match status" value="1"/>
</dbReference>
<dbReference type="GO" id="GO:0015667">
    <property type="term" value="F:site-specific DNA-methyltransferase (cytosine-N4-specific) activity"/>
    <property type="evidence" value="ECO:0007669"/>
    <property type="project" value="UniProtKB-EC"/>
</dbReference>
<name>A0A9Y1BJT5_9ARCH</name>
<organism evidence="10">
    <name type="scientific">Candidatus Heimdallarchaeum aukensis</name>
    <dbReference type="NCBI Taxonomy" id="2876573"/>
    <lineage>
        <taxon>Archaea</taxon>
        <taxon>Promethearchaeati</taxon>
        <taxon>Candidatus Heimdallarchaeota</taxon>
        <taxon>Candidatus Heimdallarchaeia (ex Rinke et al. 2021) (nom. nud.)</taxon>
        <taxon>Candidatus Heimdallarchaeales</taxon>
        <taxon>Candidatus Heimdallarchaeaceae</taxon>
        <taxon>Candidatus Heimdallarchaeum</taxon>
    </lineage>
</organism>
<protein>
    <recommendedName>
        <fullName evidence="8">Type II methyltransferase</fullName>
        <ecNumber evidence="8">2.1.1.113</ecNumber>
    </recommendedName>
    <alternativeName>
        <fullName evidence="8">N-4 cytosine-specific methyltransferase</fullName>
    </alternativeName>
</protein>
<evidence type="ECO:0000256" key="8">
    <source>
        <dbReference type="RuleBase" id="RU362026"/>
    </source>
</evidence>
<dbReference type="SUPFAM" id="SSF53335">
    <property type="entry name" value="S-adenosyl-L-methionine-dependent methyltransferases"/>
    <property type="match status" value="1"/>
</dbReference>
<dbReference type="InterPro" id="IPR017985">
    <property type="entry name" value="MeTrfase_CN4_CS"/>
</dbReference>
<dbReference type="REBASE" id="963544">
    <property type="entry name" value="M.HauPM71ORF10205P"/>
</dbReference>
<dbReference type="AlphaFoldDB" id="A0A9Y1BJT5"/>
<dbReference type="EC" id="2.1.1.113" evidence="8"/>
<keyword evidence="5 8" id="KW-0680">Restriction system</keyword>
<dbReference type="InterPro" id="IPR002941">
    <property type="entry name" value="DNA_methylase_N4/N6"/>
</dbReference>
<dbReference type="Pfam" id="PF01555">
    <property type="entry name" value="N6_N4_Mtase"/>
    <property type="match status" value="1"/>
</dbReference>
<evidence type="ECO:0000256" key="1">
    <source>
        <dbReference type="ARBA" id="ARBA00010203"/>
    </source>
</evidence>
<reference evidence="10" key="1">
    <citation type="journal article" date="2022" name="Nat. Microbiol.">
        <title>Unique mobile elements and scalable gene flow at the prokaryote-eukaryote boundary revealed by circularized Asgard archaea genomes.</title>
        <authorList>
            <person name="Wu F."/>
            <person name="Speth D.R."/>
            <person name="Philosof A."/>
            <person name="Cremiere A."/>
            <person name="Narayanan A."/>
            <person name="Barco R.A."/>
            <person name="Connon S.A."/>
            <person name="Amend J.P."/>
            <person name="Antoshechkin I.A."/>
            <person name="Orphan V.J."/>
        </authorList>
    </citation>
    <scope>NUCLEOTIDE SEQUENCE</scope>
    <source>
        <strain evidence="10">PM71</strain>
    </source>
</reference>
<keyword evidence="6" id="KW-0238">DNA-binding</keyword>
<evidence type="ECO:0000256" key="2">
    <source>
        <dbReference type="ARBA" id="ARBA00022603"/>
    </source>
</evidence>
<evidence type="ECO:0000313" key="10">
    <source>
        <dbReference type="EMBL" id="UJG40200.1"/>
    </source>
</evidence>
<dbReference type="Proteomes" id="UP001201020">
    <property type="component" value="Chromosome"/>
</dbReference>
<keyword evidence="3" id="KW-0808">Transferase</keyword>
<dbReference type="InterPro" id="IPR001091">
    <property type="entry name" value="RM_Methyltransferase"/>
</dbReference>
<comment type="similarity">
    <text evidence="1">Belongs to the N(4)/N(6)-methyltransferase family. N(4) subfamily.</text>
</comment>
<evidence type="ECO:0000256" key="7">
    <source>
        <dbReference type="ARBA" id="ARBA00049120"/>
    </source>
</evidence>
<keyword evidence="2 8" id="KW-0489">Methyltransferase</keyword>
<sequence length="349" mass="40246">MKTTHEIIYSSSSSLPSILSSSVNIVVTSPPYPMIEMWDELFFNLNPEIKTSLTSYPSLAFELMHLELDKTWNEIDRLLKPGSIVCINIGDATRKIDGNFALYSNSSRIIRKFLELGYFCLPSILWRKQTNSPTKFMGSGMLPPGAYVTLEHEHILLFRKGSKREFNSSESKLNRRRSAYFWEERNLWFSDIWEFKGVSQKLNSEVLRSRSAAYPFELAFRLINMFSVQGDTVLDPFLGTGTTTLAAITSCRNSIGVEIDKNFKAIILESIRKVKDFANGYIDNRLQAHLAFVKQKEETHSFKHRNSIYGFPVMTAQETDLYFPKIKNVKIKDESLFEIIYKNKEKIYS</sequence>
<evidence type="ECO:0000256" key="4">
    <source>
        <dbReference type="ARBA" id="ARBA00022691"/>
    </source>
</evidence>
<dbReference type="PRINTS" id="PR00508">
    <property type="entry name" value="S21N4MTFRASE"/>
</dbReference>
<dbReference type="PROSITE" id="PS00093">
    <property type="entry name" value="N4_MTASE"/>
    <property type="match status" value="1"/>
</dbReference>
<evidence type="ECO:0000256" key="3">
    <source>
        <dbReference type="ARBA" id="ARBA00022679"/>
    </source>
</evidence>
<dbReference type="GO" id="GO:0032259">
    <property type="term" value="P:methylation"/>
    <property type="evidence" value="ECO:0007669"/>
    <property type="project" value="UniProtKB-KW"/>
</dbReference>
<dbReference type="InterPro" id="IPR029063">
    <property type="entry name" value="SAM-dependent_MTases_sf"/>
</dbReference>
<comment type="catalytic activity">
    <reaction evidence="7 8">
        <text>a 2'-deoxycytidine in DNA + S-adenosyl-L-methionine = an N(4)-methyl-2'-deoxycytidine in DNA + S-adenosyl-L-homocysteine + H(+)</text>
        <dbReference type="Rhea" id="RHEA:16857"/>
        <dbReference type="Rhea" id="RHEA-COMP:11369"/>
        <dbReference type="Rhea" id="RHEA-COMP:13674"/>
        <dbReference type="ChEBI" id="CHEBI:15378"/>
        <dbReference type="ChEBI" id="CHEBI:57856"/>
        <dbReference type="ChEBI" id="CHEBI:59789"/>
        <dbReference type="ChEBI" id="CHEBI:85452"/>
        <dbReference type="ChEBI" id="CHEBI:137933"/>
        <dbReference type="EC" id="2.1.1.113"/>
    </reaction>
</comment>
<accession>A0A9Y1BJT5</accession>
<dbReference type="GO" id="GO:0009307">
    <property type="term" value="P:DNA restriction-modification system"/>
    <property type="evidence" value="ECO:0007669"/>
    <property type="project" value="UniProtKB-KW"/>
</dbReference>
<dbReference type="EMBL" id="CP084166">
    <property type="protein sequence ID" value="UJG40200.1"/>
    <property type="molecule type" value="Genomic_DNA"/>
</dbReference>
<evidence type="ECO:0000259" key="9">
    <source>
        <dbReference type="Pfam" id="PF01555"/>
    </source>
</evidence>
<dbReference type="GO" id="GO:0003677">
    <property type="term" value="F:DNA binding"/>
    <property type="evidence" value="ECO:0007669"/>
    <property type="project" value="UniProtKB-KW"/>
</dbReference>
<keyword evidence="4 8" id="KW-0949">S-adenosyl-L-methionine</keyword>
<proteinExistence type="inferred from homology"/>
<dbReference type="GO" id="GO:0008170">
    <property type="term" value="F:N-methyltransferase activity"/>
    <property type="evidence" value="ECO:0007669"/>
    <property type="project" value="InterPro"/>
</dbReference>
<evidence type="ECO:0000256" key="5">
    <source>
        <dbReference type="ARBA" id="ARBA00022747"/>
    </source>
</evidence>
<evidence type="ECO:0000256" key="6">
    <source>
        <dbReference type="ARBA" id="ARBA00023125"/>
    </source>
</evidence>
<gene>
    <name evidence="10" type="ORF">K9W45_10205</name>
</gene>
<feature type="domain" description="DNA methylase N-4/N-6" evidence="9">
    <location>
        <begin position="23"/>
        <end position="268"/>
    </location>
</feature>